<dbReference type="SUPFAM" id="SSF53474">
    <property type="entry name" value="alpha/beta-Hydrolases"/>
    <property type="match status" value="1"/>
</dbReference>
<keyword evidence="3" id="KW-1185">Reference proteome</keyword>
<accession>A0A1B7NHV0</accession>
<dbReference type="InParanoid" id="A0A1B7NHV0"/>
<keyword evidence="2" id="KW-0378">Hydrolase</keyword>
<sequence>MSFVQLRSELFVLDTPPCHGLPGLKMTAKRYTTPISDSQGLTLLFAHGVGTHKEHWEPMLRYLFLHQNSGQLHSCIREAWSFDWLNHGDAAIINKAALERRPPGDVSVSEWAAAIASFIRSPYVRDHRLVGFGHSAGSSAIMLSTREFPLREQPFIALFLIEPSMLTPELWESHLVEEEAAIKKRMSAALHRRHVFDTREEAVNYFRGRKRWNELDPDVFNVFVEHGLHSVVTQNGSEKEIKLTLKCDRCHEAFAYQDIESHLEAIDQYTRICSAVPVHIVFGSKHDYVASYFQDCMMDVSQGRYPASVIRVPGTGHMIVQQAPEALARAITVGLNSITRDSTPHLLHRL</sequence>
<feature type="domain" description="AB hydrolase-1" evidence="1">
    <location>
        <begin position="43"/>
        <end position="330"/>
    </location>
</feature>
<dbReference type="EMBL" id="KV448126">
    <property type="protein sequence ID" value="OAX44329.1"/>
    <property type="molecule type" value="Genomic_DNA"/>
</dbReference>
<dbReference type="InterPro" id="IPR029058">
    <property type="entry name" value="AB_hydrolase_fold"/>
</dbReference>
<organism evidence="2 3">
    <name type="scientific">Rhizopogon vinicolor AM-OR11-026</name>
    <dbReference type="NCBI Taxonomy" id="1314800"/>
    <lineage>
        <taxon>Eukaryota</taxon>
        <taxon>Fungi</taxon>
        <taxon>Dikarya</taxon>
        <taxon>Basidiomycota</taxon>
        <taxon>Agaricomycotina</taxon>
        <taxon>Agaricomycetes</taxon>
        <taxon>Agaricomycetidae</taxon>
        <taxon>Boletales</taxon>
        <taxon>Suillineae</taxon>
        <taxon>Rhizopogonaceae</taxon>
        <taxon>Rhizopogon</taxon>
    </lineage>
</organism>
<dbReference type="Proteomes" id="UP000092154">
    <property type="component" value="Unassembled WGS sequence"/>
</dbReference>
<dbReference type="InterPro" id="IPR000073">
    <property type="entry name" value="AB_hydrolase_1"/>
</dbReference>
<dbReference type="Pfam" id="PF12697">
    <property type="entry name" value="Abhydrolase_6"/>
    <property type="match status" value="1"/>
</dbReference>
<proteinExistence type="predicted"/>
<dbReference type="AlphaFoldDB" id="A0A1B7NHV0"/>
<evidence type="ECO:0000259" key="1">
    <source>
        <dbReference type="Pfam" id="PF12697"/>
    </source>
</evidence>
<reference evidence="2 3" key="1">
    <citation type="submission" date="2016-06" db="EMBL/GenBank/DDBJ databases">
        <title>Comparative genomics of the ectomycorrhizal sister species Rhizopogon vinicolor and Rhizopogon vesiculosus (Basidiomycota: Boletales) reveals a divergence of the mating type B locus.</title>
        <authorList>
            <consortium name="DOE Joint Genome Institute"/>
            <person name="Mujic A.B."/>
            <person name="Kuo A."/>
            <person name="Tritt A."/>
            <person name="Lipzen A."/>
            <person name="Chen C."/>
            <person name="Johnson J."/>
            <person name="Sharma A."/>
            <person name="Barry K."/>
            <person name="Grigoriev I.V."/>
            <person name="Spatafora J.W."/>
        </authorList>
    </citation>
    <scope>NUCLEOTIDE SEQUENCE [LARGE SCALE GENOMIC DNA]</scope>
    <source>
        <strain evidence="2 3">AM-OR11-026</strain>
    </source>
</reference>
<evidence type="ECO:0000313" key="2">
    <source>
        <dbReference type="EMBL" id="OAX44329.1"/>
    </source>
</evidence>
<name>A0A1B7NHV0_9AGAM</name>
<gene>
    <name evidence="2" type="ORF">K503DRAFT_449358</name>
</gene>
<dbReference type="GO" id="GO:0016787">
    <property type="term" value="F:hydrolase activity"/>
    <property type="evidence" value="ECO:0007669"/>
    <property type="project" value="UniProtKB-KW"/>
</dbReference>
<dbReference type="Gene3D" id="3.40.50.1820">
    <property type="entry name" value="alpha/beta hydrolase"/>
    <property type="match status" value="1"/>
</dbReference>
<evidence type="ECO:0000313" key="3">
    <source>
        <dbReference type="Proteomes" id="UP000092154"/>
    </source>
</evidence>
<dbReference type="OrthoDB" id="94039at2759"/>
<protein>
    <submittedName>
        <fullName evidence="2">Alpha/beta-hydrolase</fullName>
    </submittedName>
</protein>